<organism evidence="7 8">
    <name type="scientific">Bradyrhizobium lablabi</name>
    <dbReference type="NCBI Taxonomy" id="722472"/>
    <lineage>
        <taxon>Bacteria</taxon>
        <taxon>Pseudomonadati</taxon>
        <taxon>Pseudomonadota</taxon>
        <taxon>Alphaproteobacteria</taxon>
        <taxon>Hyphomicrobiales</taxon>
        <taxon>Nitrobacteraceae</taxon>
        <taxon>Bradyrhizobium</taxon>
    </lineage>
</organism>
<keyword evidence="5 6" id="KW-0472">Membrane</keyword>
<feature type="transmembrane region" description="Helical" evidence="6">
    <location>
        <begin position="149"/>
        <end position="171"/>
    </location>
</feature>
<evidence type="ECO:0000256" key="1">
    <source>
        <dbReference type="ARBA" id="ARBA00004141"/>
    </source>
</evidence>
<reference evidence="7 8" key="1">
    <citation type="submission" date="2014-03" db="EMBL/GenBank/DDBJ databases">
        <title>Bradyrhizobium valentinum sp. nov., isolated from effective nodules of Lupinus mariae-josephae, a lupine endemic of basic-lime soils in Eastern Spain.</title>
        <authorList>
            <person name="Duran D."/>
            <person name="Rey L."/>
            <person name="Navarro A."/>
            <person name="Busquets A."/>
            <person name="Imperial J."/>
            <person name="Ruiz-Argueso T."/>
        </authorList>
    </citation>
    <scope>NUCLEOTIDE SEQUENCE [LARGE SCALE GENOMIC DNA]</scope>
    <source>
        <strain evidence="7 8">CCBAU 23086</strain>
    </source>
</reference>
<evidence type="ECO:0000256" key="5">
    <source>
        <dbReference type="ARBA" id="ARBA00023136"/>
    </source>
</evidence>
<feature type="transmembrane region" description="Helical" evidence="6">
    <location>
        <begin position="33"/>
        <end position="56"/>
    </location>
</feature>
<dbReference type="PANTHER" id="PTHR31632">
    <property type="entry name" value="IRON TRANSPORTER FTH1"/>
    <property type="match status" value="1"/>
</dbReference>
<comment type="subcellular location">
    <subcellularLocation>
        <location evidence="1">Membrane</location>
        <topology evidence="1">Multi-pass membrane protein</topology>
    </subcellularLocation>
</comment>
<feature type="transmembrane region" description="Helical" evidence="6">
    <location>
        <begin position="178"/>
        <end position="202"/>
    </location>
</feature>
<dbReference type="OrthoDB" id="7260758at2"/>
<comment type="similarity">
    <text evidence="2">Belongs to the oxidase-dependent Fe transporter (OFeT) (TC 9.A.10.1) family.</text>
</comment>
<evidence type="ECO:0000256" key="4">
    <source>
        <dbReference type="ARBA" id="ARBA00022989"/>
    </source>
</evidence>
<sequence>MIAALIIVFREVFEAGLIVGIVLAVTRTVPHRNAWIAGGVLAGVLAACVVAAFAGALSNLFAGMGQEVFNAAILILAVVMLTWHNVWMARHGKELAGELWAAGKAVVEGSKSLLALAIVVGVAVLREGSEVVLFLYGVLAGGSDSGWSVALGGLAGLVLGALVCMLTYFGLVKIPTRALFTTTTILIALLAAGMAAQAAAFLEKANWLTALDNVVWDSAWLLSDSSLLGKALHTLIGYTDQPTAMQLAVYLAILAVTFVLMRLYGAPAKTATPAPAE</sequence>
<feature type="transmembrane region" description="Helical" evidence="6">
    <location>
        <begin position="247"/>
        <end position="265"/>
    </location>
</feature>
<comment type="caution">
    <text evidence="7">The sequence shown here is derived from an EMBL/GenBank/DDBJ whole genome shotgun (WGS) entry which is preliminary data.</text>
</comment>
<accession>A0A0R3MLU7</accession>
<evidence type="ECO:0000313" key="8">
    <source>
        <dbReference type="Proteomes" id="UP000051660"/>
    </source>
</evidence>
<dbReference type="Pfam" id="PF03239">
    <property type="entry name" value="FTR1"/>
    <property type="match status" value="1"/>
</dbReference>
<name>A0A0R3MLU7_9BRAD</name>
<evidence type="ECO:0000313" key="7">
    <source>
        <dbReference type="EMBL" id="KRR21188.1"/>
    </source>
</evidence>
<dbReference type="STRING" id="722472.SAMN05444321_7404"/>
<feature type="transmembrane region" description="Helical" evidence="6">
    <location>
        <begin position="68"/>
        <end position="87"/>
    </location>
</feature>
<feature type="transmembrane region" description="Helical" evidence="6">
    <location>
        <begin position="6"/>
        <end position="26"/>
    </location>
</feature>
<evidence type="ECO:0000256" key="2">
    <source>
        <dbReference type="ARBA" id="ARBA00008333"/>
    </source>
</evidence>
<proteinExistence type="inferred from homology"/>
<dbReference type="PANTHER" id="PTHR31632:SF2">
    <property type="entry name" value="PLASMA MEMBRANE IRON PERMEASE"/>
    <property type="match status" value="1"/>
</dbReference>
<dbReference type="GO" id="GO:0033573">
    <property type="term" value="C:high-affinity iron permease complex"/>
    <property type="evidence" value="ECO:0007669"/>
    <property type="project" value="InterPro"/>
</dbReference>
<dbReference type="InterPro" id="IPR004923">
    <property type="entry name" value="FTR1/Fip1/EfeU"/>
</dbReference>
<gene>
    <name evidence="7" type="ORF">CQ14_22245</name>
</gene>
<dbReference type="Proteomes" id="UP000051660">
    <property type="component" value="Unassembled WGS sequence"/>
</dbReference>
<keyword evidence="3 6" id="KW-0812">Transmembrane</keyword>
<dbReference type="AlphaFoldDB" id="A0A0R3MLU7"/>
<dbReference type="GO" id="GO:0015093">
    <property type="term" value="F:ferrous iron transmembrane transporter activity"/>
    <property type="evidence" value="ECO:0007669"/>
    <property type="project" value="TreeGrafter"/>
</dbReference>
<dbReference type="EMBL" id="LLYB01000082">
    <property type="protein sequence ID" value="KRR21188.1"/>
    <property type="molecule type" value="Genomic_DNA"/>
</dbReference>
<dbReference type="RefSeq" id="WP_057860151.1">
    <property type="nucleotide sequence ID" value="NZ_LLYB01000082.1"/>
</dbReference>
<protein>
    <submittedName>
        <fullName evidence="7">Iron permease</fullName>
    </submittedName>
</protein>
<keyword evidence="4 6" id="KW-1133">Transmembrane helix</keyword>
<evidence type="ECO:0000256" key="6">
    <source>
        <dbReference type="SAM" id="Phobius"/>
    </source>
</evidence>
<evidence type="ECO:0000256" key="3">
    <source>
        <dbReference type="ARBA" id="ARBA00022692"/>
    </source>
</evidence>